<keyword evidence="2" id="KW-0472">Membrane</keyword>
<evidence type="ECO:0008006" key="5">
    <source>
        <dbReference type="Google" id="ProtNLM"/>
    </source>
</evidence>
<protein>
    <recommendedName>
        <fullName evidence="5">Peptidase</fullName>
    </recommendedName>
</protein>
<dbReference type="PANTHER" id="PTHR12994">
    <property type="entry name" value="SECERNIN"/>
    <property type="match status" value="1"/>
</dbReference>
<dbReference type="Pfam" id="PF03577">
    <property type="entry name" value="Peptidase_C69"/>
    <property type="match status" value="1"/>
</dbReference>
<reference evidence="4" key="1">
    <citation type="submission" date="2014-05" db="EMBL/GenBank/DDBJ databases">
        <title>The transcriptome of the halophilic microalga Tetraselmis sp. GSL018 isolated from the Great Salt Lake, Utah.</title>
        <authorList>
            <person name="Jinkerson R.E."/>
            <person name="D'Adamo S."/>
            <person name="Posewitz M.C."/>
        </authorList>
    </citation>
    <scope>NUCLEOTIDE SEQUENCE</scope>
    <source>
        <strain evidence="4">GSL018</strain>
    </source>
</reference>
<organism evidence="4">
    <name type="scientific">Tetraselmis sp. GSL018</name>
    <dbReference type="NCBI Taxonomy" id="582737"/>
    <lineage>
        <taxon>Eukaryota</taxon>
        <taxon>Viridiplantae</taxon>
        <taxon>Chlorophyta</taxon>
        <taxon>core chlorophytes</taxon>
        <taxon>Chlorodendrophyceae</taxon>
        <taxon>Chlorodendrales</taxon>
        <taxon>Chlorodendraceae</taxon>
        <taxon>Tetraselmis</taxon>
    </lineage>
</organism>
<keyword evidence="3" id="KW-0732">Signal</keyword>
<dbReference type="GO" id="GO:0016805">
    <property type="term" value="F:dipeptidase activity"/>
    <property type="evidence" value="ECO:0007669"/>
    <property type="project" value="InterPro"/>
</dbReference>
<evidence type="ECO:0000256" key="1">
    <source>
        <dbReference type="ARBA" id="ARBA00005705"/>
    </source>
</evidence>
<dbReference type="InterPro" id="IPR005322">
    <property type="entry name" value="Peptidase_C69"/>
</dbReference>
<dbReference type="EMBL" id="GBEZ01020545">
    <property type="protein sequence ID" value="JAC66136.1"/>
    <property type="molecule type" value="Transcribed_RNA"/>
</dbReference>
<sequence>MMVKIFPLLFVSFCLLWLPLSRSCTVVVAGRGVTRDGSVMVSHTDDMASATNDLRLVRVPEARHPVNSTRPVYKANDQYPRVITSYRAPAYMPKEGEEEWKPLGYIPQVEHTYAYLDQDFGIINQKQLVLAETTLSARTVGWPLGTGYGYNMMCMEELTKIAMERCDSARCAVKTMGDLAVRYGYFSLASGTPDKPSYGSSAEAAAVGDRYGEVWLFHVLTGPGNASAVWAAQRVPDSHVSVMANAMVIRQMDLGDPDNFLASDNVHSFAIEQGWWDPAEGPFDFTAAYAQDTTCVNNDWEFNLNALYSGRRHWRVFDLLAPSLELDSTLGHMSRFPTYPVSVEPDRKDLTPSDIMAILRDTYEGTAYDLSAGIKGGPFSAPLQFDPSHYANLDIKGGWERPIATYRMLFSFVAVARSWLPDPIGGVVWYGQSRSTTTAYVPFYAGHEEVPESYLVGLESEMNFGSSWWAFSFVSNLLSWKWSLMFPDVKAEQQRFESMFFKKQPSVEEEASAVVSEGGEKAGALFLQEYSNNAADEVTKAWWGLAWKLVAKYSTGYITVGESAQRERPGYPEWWLKVSGYEGWPFNTFKDPRSADQCDGEMGVFSAGDRTLTASAEKAVGPAAAGAYLGDLPMLNLYHALLFGAFACAIGMAIGYASGRKQSARESAPLGELNHSLL</sequence>
<gene>
    <name evidence="4" type="ORF">TSPGSL018_14412</name>
</gene>
<proteinExistence type="inferred from homology"/>
<feature type="transmembrane region" description="Helical" evidence="2">
    <location>
        <begin position="637"/>
        <end position="657"/>
    </location>
</feature>
<feature type="signal peptide" evidence="3">
    <location>
        <begin position="1"/>
        <end position="23"/>
    </location>
</feature>
<dbReference type="GO" id="GO:0070004">
    <property type="term" value="F:cysteine-type exopeptidase activity"/>
    <property type="evidence" value="ECO:0007669"/>
    <property type="project" value="InterPro"/>
</dbReference>
<dbReference type="PANTHER" id="PTHR12994:SF17">
    <property type="entry name" value="LD30995P"/>
    <property type="match status" value="1"/>
</dbReference>
<evidence type="ECO:0000313" key="4">
    <source>
        <dbReference type="EMBL" id="JAC66136.1"/>
    </source>
</evidence>
<comment type="similarity">
    <text evidence="1">Belongs to the peptidase C69 family. Secernin subfamily.</text>
</comment>
<evidence type="ECO:0000256" key="2">
    <source>
        <dbReference type="SAM" id="Phobius"/>
    </source>
</evidence>
<feature type="chain" id="PRO_5001610355" description="Peptidase" evidence="3">
    <location>
        <begin position="24"/>
        <end position="678"/>
    </location>
</feature>
<name>A0A061R6L3_9CHLO</name>
<accession>A0A061R6L3</accession>
<evidence type="ECO:0000256" key="3">
    <source>
        <dbReference type="SAM" id="SignalP"/>
    </source>
</evidence>
<keyword evidence="2" id="KW-0812">Transmembrane</keyword>
<dbReference type="AlphaFoldDB" id="A0A061R6L3"/>
<keyword evidence="2" id="KW-1133">Transmembrane helix</keyword>
<dbReference type="GO" id="GO:0006508">
    <property type="term" value="P:proteolysis"/>
    <property type="evidence" value="ECO:0007669"/>
    <property type="project" value="InterPro"/>
</dbReference>